<accession>A0A397JWT4</accession>
<protein>
    <submittedName>
        <fullName evidence="1">Uncharacterized protein</fullName>
    </submittedName>
</protein>
<keyword evidence="2" id="KW-1185">Reference proteome</keyword>
<gene>
    <name evidence="1" type="ORF">Glove_20g34</name>
</gene>
<sequence>MHSKIHANISLNAIAENIVKQAYIIADRDSLFKDTYNKTRHYPYTQTTLEFLFEKQNMHSKIHANISLNAIAENIVKQAYIIADRDSLFKDTYNKTRHYPYTQTTLEFLFEKQFPLENNNSMVFVYRANILTQKNLNNINENNIIENEKSNEVEGEQTNVSSLLVAAINNIKN</sequence>
<dbReference type="OrthoDB" id="5983279at2759"/>
<comment type="caution">
    <text evidence="1">The sequence shown here is derived from an EMBL/GenBank/DDBJ whole genome shotgun (WGS) entry which is preliminary data.</text>
</comment>
<evidence type="ECO:0000313" key="2">
    <source>
        <dbReference type="Proteomes" id="UP000266861"/>
    </source>
</evidence>
<dbReference type="EMBL" id="PQFF01000018">
    <property type="protein sequence ID" value="RHZ88910.1"/>
    <property type="molecule type" value="Genomic_DNA"/>
</dbReference>
<dbReference type="AlphaFoldDB" id="A0A397JWT4"/>
<evidence type="ECO:0000313" key="1">
    <source>
        <dbReference type="EMBL" id="RHZ88910.1"/>
    </source>
</evidence>
<organism evidence="1 2">
    <name type="scientific">Diversispora epigaea</name>
    <dbReference type="NCBI Taxonomy" id="1348612"/>
    <lineage>
        <taxon>Eukaryota</taxon>
        <taxon>Fungi</taxon>
        <taxon>Fungi incertae sedis</taxon>
        <taxon>Mucoromycota</taxon>
        <taxon>Glomeromycotina</taxon>
        <taxon>Glomeromycetes</taxon>
        <taxon>Diversisporales</taxon>
        <taxon>Diversisporaceae</taxon>
        <taxon>Diversispora</taxon>
    </lineage>
</organism>
<dbReference type="Proteomes" id="UP000266861">
    <property type="component" value="Unassembled WGS sequence"/>
</dbReference>
<name>A0A397JWT4_9GLOM</name>
<proteinExistence type="predicted"/>
<reference evidence="1 2" key="1">
    <citation type="submission" date="2018-08" db="EMBL/GenBank/DDBJ databases">
        <title>Genome and evolution of the arbuscular mycorrhizal fungus Diversispora epigaea (formerly Glomus versiforme) and its bacterial endosymbionts.</title>
        <authorList>
            <person name="Sun X."/>
            <person name="Fei Z."/>
            <person name="Harrison M."/>
        </authorList>
    </citation>
    <scope>NUCLEOTIDE SEQUENCE [LARGE SCALE GENOMIC DNA]</scope>
    <source>
        <strain evidence="1 2">IT104</strain>
    </source>
</reference>